<feature type="compositionally biased region" description="Basic and acidic residues" evidence="1">
    <location>
        <begin position="11"/>
        <end position="21"/>
    </location>
</feature>
<evidence type="ECO:0000313" key="3">
    <source>
        <dbReference type="WBParaSite" id="L893_g7850.t1"/>
    </source>
</evidence>
<accession>A0A1I8ANM5</accession>
<evidence type="ECO:0000256" key="1">
    <source>
        <dbReference type="SAM" id="MobiDB-lite"/>
    </source>
</evidence>
<dbReference type="AlphaFoldDB" id="A0A1I8ANM5"/>
<evidence type="ECO:0000313" key="2">
    <source>
        <dbReference type="Proteomes" id="UP000095287"/>
    </source>
</evidence>
<organism evidence="2 3">
    <name type="scientific">Steinernema glaseri</name>
    <dbReference type="NCBI Taxonomy" id="37863"/>
    <lineage>
        <taxon>Eukaryota</taxon>
        <taxon>Metazoa</taxon>
        <taxon>Ecdysozoa</taxon>
        <taxon>Nematoda</taxon>
        <taxon>Chromadorea</taxon>
        <taxon>Rhabditida</taxon>
        <taxon>Tylenchina</taxon>
        <taxon>Panagrolaimomorpha</taxon>
        <taxon>Strongyloidoidea</taxon>
        <taxon>Steinernematidae</taxon>
        <taxon>Steinernema</taxon>
    </lineage>
</organism>
<reference evidence="3" key="1">
    <citation type="submission" date="2016-11" db="UniProtKB">
        <authorList>
            <consortium name="WormBaseParasite"/>
        </authorList>
    </citation>
    <scope>IDENTIFICATION</scope>
</reference>
<dbReference type="Proteomes" id="UP000095287">
    <property type="component" value="Unplaced"/>
</dbReference>
<proteinExistence type="predicted"/>
<dbReference type="WBParaSite" id="L893_g7850.t1">
    <property type="protein sequence ID" value="L893_g7850.t1"/>
    <property type="gene ID" value="L893_g7850"/>
</dbReference>
<feature type="region of interest" description="Disordered" evidence="1">
    <location>
        <begin position="1"/>
        <end position="21"/>
    </location>
</feature>
<name>A0A1I8ANM5_9BILA</name>
<protein>
    <submittedName>
        <fullName evidence="3">OrfA</fullName>
    </submittedName>
</protein>
<keyword evidence="2" id="KW-1185">Reference proteome</keyword>
<sequence length="21" mass="2355">MSWLKKPTSRAFKEEGTSTGL</sequence>